<protein>
    <submittedName>
        <fullName evidence="1">Uncharacterized protein</fullName>
    </submittedName>
</protein>
<evidence type="ECO:0000313" key="1">
    <source>
        <dbReference type="EMBL" id="MFD2183590.1"/>
    </source>
</evidence>
<dbReference type="EMBL" id="JBHUIW010000018">
    <property type="protein sequence ID" value="MFD2183590.1"/>
    <property type="molecule type" value="Genomic_DNA"/>
</dbReference>
<name>A0ABW5AMY0_9BRAD</name>
<evidence type="ECO:0000313" key="2">
    <source>
        <dbReference type="Proteomes" id="UP001597314"/>
    </source>
</evidence>
<reference evidence="2" key="1">
    <citation type="journal article" date="2019" name="Int. J. Syst. Evol. Microbiol.">
        <title>The Global Catalogue of Microorganisms (GCM) 10K type strain sequencing project: providing services to taxonomists for standard genome sequencing and annotation.</title>
        <authorList>
            <consortium name="The Broad Institute Genomics Platform"/>
            <consortium name="The Broad Institute Genome Sequencing Center for Infectious Disease"/>
            <person name="Wu L."/>
            <person name="Ma J."/>
        </authorList>
    </citation>
    <scope>NUCLEOTIDE SEQUENCE [LARGE SCALE GENOMIC DNA]</scope>
    <source>
        <strain evidence="2">CGMCC 1.6774</strain>
    </source>
</reference>
<sequence length="98" mass="10866">MRTARDEREGEERRDELRELRDQILAMSAFAALAYEVGRRDEVIDRLPQSVHWAARSEWAPLAAACMRMISETADGMTTLIEHPDPDGVAGAAAEGTP</sequence>
<gene>
    <name evidence="1" type="ORF">ACFSOX_15650</name>
</gene>
<comment type="caution">
    <text evidence="1">The sequence shown here is derived from an EMBL/GenBank/DDBJ whole genome shotgun (WGS) entry which is preliminary data.</text>
</comment>
<dbReference type="RefSeq" id="WP_378478746.1">
    <property type="nucleotide sequence ID" value="NZ_JBHUIW010000018.1"/>
</dbReference>
<organism evidence="1 2">
    <name type="scientific">Rhodoplanes azumiensis</name>
    <dbReference type="NCBI Taxonomy" id="1897628"/>
    <lineage>
        <taxon>Bacteria</taxon>
        <taxon>Pseudomonadati</taxon>
        <taxon>Pseudomonadota</taxon>
        <taxon>Alphaproteobacteria</taxon>
        <taxon>Hyphomicrobiales</taxon>
        <taxon>Nitrobacteraceae</taxon>
        <taxon>Rhodoplanes</taxon>
    </lineage>
</organism>
<accession>A0ABW5AMY0</accession>
<keyword evidence="2" id="KW-1185">Reference proteome</keyword>
<proteinExistence type="predicted"/>
<dbReference type="Proteomes" id="UP001597314">
    <property type="component" value="Unassembled WGS sequence"/>
</dbReference>